<keyword evidence="2" id="KW-1185">Reference proteome</keyword>
<organism evidence="1 2">
    <name type="scientific">Pseudomicrostroma glucosiphilum</name>
    <dbReference type="NCBI Taxonomy" id="1684307"/>
    <lineage>
        <taxon>Eukaryota</taxon>
        <taxon>Fungi</taxon>
        <taxon>Dikarya</taxon>
        <taxon>Basidiomycota</taxon>
        <taxon>Ustilaginomycotina</taxon>
        <taxon>Exobasidiomycetes</taxon>
        <taxon>Microstromatales</taxon>
        <taxon>Microstromatales incertae sedis</taxon>
        <taxon>Pseudomicrostroma</taxon>
    </lineage>
</organism>
<dbReference type="AlphaFoldDB" id="A0A316TW35"/>
<name>A0A316TW35_9BASI</name>
<gene>
    <name evidence="1" type="ORF">BCV69DRAFT_128070</name>
</gene>
<proteinExistence type="predicted"/>
<evidence type="ECO:0000313" key="2">
    <source>
        <dbReference type="Proteomes" id="UP000245942"/>
    </source>
</evidence>
<accession>A0A316TW35</accession>
<protein>
    <submittedName>
        <fullName evidence="1">Uncharacterized protein</fullName>
    </submittedName>
</protein>
<dbReference type="Proteomes" id="UP000245942">
    <property type="component" value="Unassembled WGS sequence"/>
</dbReference>
<sequence length="135" mass="15231">MLGVSAQCSHTRWYSAHCLTNSYPAANHEAQLGATDVKFSPSTLSPHREHAFLSTTSKLFPLVMTMAVPLAFVSYTEGHTLILSRRVPEWWESCRERDAECSSNHRNLIRKNIKLPPSHTHPHTIPSTAYIFNTT</sequence>
<reference evidence="1 2" key="1">
    <citation type="journal article" date="2018" name="Mol. Biol. Evol.">
        <title>Broad Genomic Sampling Reveals a Smut Pathogenic Ancestry of the Fungal Clade Ustilaginomycotina.</title>
        <authorList>
            <person name="Kijpornyongpan T."/>
            <person name="Mondo S.J."/>
            <person name="Barry K."/>
            <person name="Sandor L."/>
            <person name="Lee J."/>
            <person name="Lipzen A."/>
            <person name="Pangilinan J."/>
            <person name="LaButti K."/>
            <person name="Hainaut M."/>
            <person name="Henrissat B."/>
            <person name="Grigoriev I.V."/>
            <person name="Spatafora J.W."/>
            <person name="Aime M.C."/>
        </authorList>
    </citation>
    <scope>NUCLEOTIDE SEQUENCE [LARGE SCALE GENOMIC DNA]</scope>
    <source>
        <strain evidence="1 2">MCA 4718</strain>
    </source>
</reference>
<evidence type="ECO:0000313" key="1">
    <source>
        <dbReference type="EMBL" id="PWN17729.1"/>
    </source>
</evidence>
<dbReference type="GeneID" id="37010933"/>
<dbReference type="RefSeq" id="XP_025344889.1">
    <property type="nucleotide sequence ID" value="XM_025489199.1"/>
</dbReference>
<dbReference type="EMBL" id="KZ819341">
    <property type="protein sequence ID" value="PWN17729.1"/>
    <property type="molecule type" value="Genomic_DNA"/>
</dbReference>